<keyword evidence="10" id="KW-1185">Reference proteome</keyword>
<dbReference type="eggNOG" id="KOG0157">
    <property type="taxonomic scope" value="Eukaryota"/>
</dbReference>
<dbReference type="AlphaFoldDB" id="U1G858"/>
<dbReference type="EMBL" id="KE721527">
    <property type="protein sequence ID" value="ERF68158.1"/>
    <property type="molecule type" value="Genomic_DNA"/>
</dbReference>
<dbReference type="PRINTS" id="PR00463">
    <property type="entry name" value="EP450I"/>
</dbReference>
<dbReference type="PANTHER" id="PTHR24305:SF226">
    <property type="entry name" value="CYTOCHROME P450 MONOOXYGENASE"/>
    <property type="match status" value="1"/>
</dbReference>
<feature type="binding site" description="axial binding residue" evidence="5">
    <location>
        <position position="485"/>
    </location>
    <ligand>
        <name>heme</name>
        <dbReference type="ChEBI" id="CHEBI:30413"/>
    </ligand>
    <ligandPart>
        <name>Fe</name>
        <dbReference type="ChEBI" id="CHEBI:18248"/>
    </ligandPart>
</feature>
<comment type="cofactor">
    <cofactor evidence="1 5">
        <name>heme</name>
        <dbReference type="ChEBI" id="CHEBI:30413"/>
    </cofactor>
</comment>
<evidence type="ECO:0000256" key="1">
    <source>
        <dbReference type="ARBA" id="ARBA00001971"/>
    </source>
</evidence>
<evidence type="ECO:0000313" key="9">
    <source>
        <dbReference type="EMBL" id="ERF68158.1"/>
    </source>
</evidence>
<proteinExistence type="inferred from homology"/>
<dbReference type="InterPro" id="IPR036396">
    <property type="entry name" value="Cyt_P450_sf"/>
</dbReference>
<dbReference type="GeneID" id="19240192"/>
<keyword evidence="3 6" id="KW-0560">Oxidoreductase</keyword>
<dbReference type="OMA" id="HWCTYLS"/>
<keyword evidence="5 6" id="KW-0349">Heme</keyword>
<evidence type="ECO:0000256" key="5">
    <source>
        <dbReference type="PIRSR" id="PIRSR602401-1"/>
    </source>
</evidence>
<keyword evidence="8" id="KW-1133">Transmembrane helix</keyword>
<evidence type="ECO:0000256" key="4">
    <source>
        <dbReference type="ARBA" id="ARBA00023004"/>
    </source>
</evidence>
<keyword evidence="4 5" id="KW-0408">Iron</keyword>
<evidence type="ECO:0000256" key="2">
    <source>
        <dbReference type="ARBA" id="ARBA00022723"/>
    </source>
</evidence>
<dbReference type="InterPro" id="IPR017972">
    <property type="entry name" value="Cyt_P450_CS"/>
</dbReference>
<dbReference type="GO" id="GO:0016705">
    <property type="term" value="F:oxidoreductase activity, acting on paired donors, with incorporation or reduction of molecular oxygen"/>
    <property type="evidence" value="ECO:0007669"/>
    <property type="project" value="InterPro"/>
</dbReference>
<evidence type="ECO:0000256" key="3">
    <source>
        <dbReference type="ARBA" id="ARBA00023002"/>
    </source>
</evidence>
<feature type="region of interest" description="Disordered" evidence="7">
    <location>
        <begin position="517"/>
        <end position="545"/>
    </location>
</feature>
<accession>U1G858</accession>
<dbReference type="InterPro" id="IPR002401">
    <property type="entry name" value="Cyt_P450_E_grp-I"/>
</dbReference>
<dbReference type="PROSITE" id="PS00086">
    <property type="entry name" value="CYTOCHROME_P450"/>
    <property type="match status" value="1"/>
</dbReference>
<evidence type="ECO:0008006" key="11">
    <source>
        <dbReference type="Google" id="ProtNLM"/>
    </source>
</evidence>
<dbReference type="GO" id="GO:0005506">
    <property type="term" value="F:iron ion binding"/>
    <property type="evidence" value="ECO:0007669"/>
    <property type="project" value="InterPro"/>
</dbReference>
<keyword evidence="8" id="KW-0812">Transmembrane</keyword>
<evidence type="ECO:0000313" key="10">
    <source>
        <dbReference type="Proteomes" id="UP000019373"/>
    </source>
</evidence>
<dbReference type="Gene3D" id="1.10.630.10">
    <property type="entry name" value="Cytochrome P450"/>
    <property type="match status" value="1"/>
</dbReference>
<dbReference type="RefSeq" id="XP_007806137.1">
    <property type="nucleotide sequence ID" value="XM_007807946.1"/>
</dbReference>
<sequence length="575" mass="63372">MDLVSQLRASISSPSVRQSIALLLLLFIAYYVVVIIYRLTLHPLAKYPGPFFSKISDWAIVYQTATGNRHLRQLKEHETYGPVVRIGPNTVSINTVAGLEEIYANRKANVKKSDWYRSTAAAGHAGSTAQSTHTEIDRERHAFRRRVLGHAFSDSAIRSAETFVLANIRTWCKHLSEGAQPGEWTHEKNMDEWCTYLAYDIMGDLVFGKRFNVMENDEHREVPAIGMSALRFIYPAAYAPLQTILRPIFASPLMLKLGGRAARDALRFIEYAQSQVASRKLAEEATSNGSSDKPARKDFMHYLLSARDPKTGAPFLTKEELDADSGLLISAGADTTAITLAGLFFYLIHNPGALKLATAEVRRTFADVEEIVAGPKLNSCVYTHGCIDEALRLSPPVTGHLPREVLAGGLMIEGEFFPEGTIVGTSAYAIHHHPDYYPDPFSFKPERWISNPQEYIPDAGTATTAQDVATAKAAFCPFSLGTRGCIGKTLAYQEMMLAIARVLWLFDVRKPQLKLAGAGAGGAGEDASAVRVPTGEGDPKAAEEGRRRVGEYQLRDYFLGIREGPGVEFRRRAAC</sequence>
<keyword evidence="2 5" id="KW-0479">Metal-binding</keyword>
<dbReference type="GO" id="GO:0020037">
    <property type="term" value="F:heme binding"/>
    <property type="evidence" value="ECO:0007669"/>
    <property type="project" value="InterPro"/>
</dbReference>
<evidence type="ECO:0000256" key="7">
    <source>
        <dbReference type="SAM" id="MobiDB-lite"/>
    </source>
</evidence>
<dbReference type="PRINTS" id="PR00385">
    <property type="entry name" value="P450"/>
</dbReference>
<evidence type="ECO:0000256" key="8">
    <source>
        <dbReference type="SAM" id="Phobius"/>
    </source>
</evidence>
<dbReference type="HOGENOM" id="CLU_001570_14_11_1"/>
<dbReference type="PANTHER" id="PTHR24305">
    <property type="entry name" value="CYTOCHROME P450"/>
    <property type="match status" value="1"/>
</dbReference>
<reference evidence="10" key="1">
    <citation type="journal article" date="2014" name="BMC Genomics">
        <title>Genome characteristics reveal the impact of lichenization on lichen-forming fungus Endocarpon pusillum Hedwig (Verrucariales, Ascomycota).</title>
        <authorList>
            <person name="Wang Y.-Y."/>
            <person name="Liu B."/>
            <person name="Zhang X.-Y."/>
            <person name="Zhou Q.-M."/>
            <person name="Zhang T."/>
            <person name="Li H."/>
            <person name="Yu Y.-F."/>
            <person name="Zhang X.-L."/>
            <person name="Hao X.-Y."/>
            <person name="Wang M."/>
            <person name="Wang L."/>
            <person name="Wei J.-C."/>
        </authorList>
    </citation>
    <scope>NUCLEOTIDE SEQUENCE [LARGE SCALE GENOMIC DNA]</scope>
    <source>
        <strain evidence="10">Z07020 / HMAS-L-300199</strain>
    </source>
</reference>
<dbReference type="InterPro" id="IPR001128">
    <property type="entry name" value="Cyt_P450"/>
</dbReference>
<keyword evidence="6" id="KW-0503">Monooxygenase</keyword>
<dbReference type="SUPFAM" id="SSF48264">
    <property type="entry name" value="Cytochrome P450"/>
    <property type="match status" value="1"/>
</dbReference>
<dbReference type="InterPro" id="IPR050121">
    <property type="entry name" value="Cytochrome_P450_monoxygenase"/>
</dbReference>
<dbReference type="GO" id="GO:0004497">
    <property type="term" value="F:monooxygenase activity"/>
    <property type="evidence" value="ECO:0007669"/>
    <property type="project" value="UniProtKB-KW"/>
</dbReference>
<comment type="similarity">
    <text evidence="6">Belongs to the cytochrome P450 family.</text>
</comment>
<keyword evidence="8" id="KW-0472">Membrane</keyword>
<gene>
    <name evidence="9" type="ORF">EPUS_05239</name>
</gene>
<dbReference type="CDD" id="cd11061">
    <property type="entry name" value="CYP67-like"/>
    <property type="match status" value="1"/>
</dbReference>
<evidence type="ECO:0000256" key="6">
    <source>
        <dbReference type="RuleBase" id="RU000461"/>
    </source>
</evidence>
<feature type="transmembrane region" description="Helical" evidence="8">
    <location>
        <begin position="20"/>
        <end position="39"/>
    </location>
</feature>
<name>U1G858_ENDPU</name>
<organism evidence="9 10">
    <name type="scientific">Endocarpon pusillum (strain Z07020 / HMAS-L-300199)</name>
    <name type="common">Lichen-forming fungus</name>
    <dbReference type="NCBI Taxonomy" id="1263415"/>
    <lineage>
        <taxon>Eukaryota</taxon>
        <taxon>Fungi</taxon>
        <taxon>Dikarya</taxon>
        <taxon>Ascomycota</taxon>
        <taxon>Pezizomycotina</taxon>
        <taxon>Eurotiomycetes</taxon>
        <taxon>Chaetothyriomycetidae</taxon>
        <taxon>Verrucariales</taxon>
        <taxon>Verrucariaceae</taxon>
        <taxon>Endocarpon</taxon>
    </lineage>
</organism>
<dbReference type="Proteomes" id="UP000019373">
    <property type="component" value="Unassembled WGS sequence"/>
</dbReference>
<dbReference type="Pfam" id="PF00067">
    <property type="entry name" value="p450"/>
    <property type="match status" value="1"/>
</dbReference>
<dbReference type="OrthoDB" id="1470350at2759"/>
<protein>
    <recommendedName>
        <fullName evidence="11">Isotrichodermin C-15 hydroxylase</fullName>
    </recommendedName>
</protein>